<feature type="domain" description="TonB-dependent receptor plug" evidence="12">
    <location>
        <begin position="107"/>
        <end position="233"/>
    </location>
</feature>
<evidence type="ECO:0000256" key="8">
    <source>
        <dbReference type="PROSITE-ProRule" id="PRU01360"/>
    </source>
</evidence>
<dbReference type="NCBIfam" id="TIGR04057">
    <property type="entry name" value="SusC_RagA_signa"/>
    <property type="match status" value="1"/>
</dbReference>
<keyword evidence="5 9" id="KW-0798">TonB box</keyword>
<evidence type="ECO:0000256" key="5">
    <source>
        <dbReference type="ARBA" id="ARBA00023077"/>
    </source>
</evidence>
<dbReference type="RefSeq" id="WP_184173505.1">
    <property type="nucleotide sequence ID" value="NZ_JACHGF010000002.1"/>
</dbReference>
<dbReference type="PROSITE" id="PS52016">
    <property type="entry name" value="TONB_DEPENDENT_REC_3"/>
    <property type="match status" value="1"/>
</dbReference>
<evidence type="ECO:0000259" key="11">
    <source>
        <dbReference type="Pfam" id="PF00593"/>
    </source>
</evidence>
<comment type="similarity">
    <text evidence="8 9">Belongs to the TonB-dependent receptor family.</text>
</comment>
<dbReference type="SUPFAM" id="SSF49464">
    <property type="entry name" value="Carboxypeptidase regulatory domain-like"/>
    <property type="match status" value="1"/>
</dbReference>
<evidence type="ECO:0000256" key="6">
    <source>
        <dbReference type="ARBA" id="ARBA00023136"/>
    </source>
</evidence>
<protein>
    <submittedName>
        <fullName evidence="13">TonB-linked SusC/RagA family outer membrane protein</fullName>
    </submittedName>
</protein>
<proteinExistence type="inferred from homology"/>
<evidence type="ECO:0000259" key="12">
    <source>
        <dbReference type="Pfam" id="PF07715"/>
    </source>
</evidence>
<keyword evidence="6 8" id="KW-0472">Membrane</keyword>
<dbReference type="Proteomes" id="UP000557307">
    <property type="component" value="Unassembled WGS sequence"/>
</dbReference>
<dbReference type="AlphaFoldDB" id="A0A840TV22"/>
<evidence type="ECO:0000256" key="10">
    <source>
        <dbReference type="SAM" id="MobiDB-lite"/>
    </source>
</evidence>
<accession>A0A840TV22</accession>
<evidence type="ECO:0000313" key="13">
    <source>
        <dbReference type="EMBL" id="MBB5283810.1"/>
    </source>
</evidence>
<dbReference type="Gene3D" id="2.40.170.20">
    <property type="entry name" value="TonB-dependent receptor, beta-barrel domain"/>
    <property type="match status" value="1"/>
</dbReference>
<dbReference type="SUPFAM" id="SSF56935">
    <property type="entry name" value="Porins"/>
    <property type="match status" value="1"/>
</dbReference>
<dbReference type="NCBIfam" id="TIGR04056">
    <property type="entry name" value="OMP_RagA_SusC"/>
    <property type="match status" value="1"/>
</dbReference>
<dbReference type="GO" id="GO:0009279">
    <property type="term" value="C:cell outer membrane"/>
    <property type="evidence" value="ECO:0007669"/>
    <property type="project" value="UniProtKB-SubCell"/>
</dbReference>
<organism evidence="13 14">
    <name type="scientific">Rhabdobacter roseus</name>
    <dbReference type="NCBI Taxonomy" id="1655419"/>
    <lineage>
        <taxon>Bacteria</taxon>
        <taxon>Pseudomonadati</taxon>
        <taxon>Bacteroidota</taxon>
        <taxon>Cytophagia</taxon>
        <taxon>Cytophagales</taxon>
        <taxon>Cytophagaceae</taxon>
        <taxon>Rhabdobacter</taxon>
    </lineage>
</organism>
<gene>
    <name evidence="13" type="ORF">HNQ92_001936</name>
</gene>
<dbReference type="InterPro" id="IPR000531">
    <property type="entry name" value="Beta-barrel_TonB"/>
</dbReference>
<keyword evidence="2 8" id="KW-0813">Transport</keyword>
<evidence type="ECO:0000256" key="9">
    <source>
        <dbReference type="RuleBase" id="RU003357"/>
    </source>
</evidence>
<evidence type="ECO:0000256" key="2">
    <source>
        <dbReference type="ARBA" id="ARBA00022448"/>
    </source>
</evidence>
<keyword evidence="14" id="KW-1185">Reference proteome</keyword>
<dbReference type="Pfam" id="PF13715">
    <property type="entry name" value="CarbopepD_reg_2"/>
    <property type="match status" value="1"/>
</dbReference>
<name>A0A840TV22_9BACT</name>
<evidence type="ECO:0000256" key="7">
    <source>
        <dbReference type="ARBA" id="ARBA00023237"/>
    </source>
</evidence>
<keyword evidence="4 8" id="KW-0812">Transmembrane</keyword>
<feature type="region of interest" description="Disordered" evidence="10">
    <location>
        <begin position="895"/>
        <end position="916"/>
    </location>
</feature>
<comment type="caution">
    <text evidence="13">The sequence shown here is derived from an EMBL/GenBank/DDBJ whole genome shotgun (WGS) entry which is preliminary data.</text>
</comment>
<dbReference type="Gene3D" id="2.170.130.10">
    <property type="entry name" value="TonB-dependent receptor, plug domain"/>
    <property type="match status" value="1"/>
</dbReference>
<dbReference type="InterPro" id="IPR036942">
    <property type="entry name" value="Beta-barrel_TonB_sf"/>
</dbReference>
<evidence type="ECO:0000256" key="4">
    <source>
        <dbReference type="ARBA" id="ARBA00022692"/>
    </source>
</evidence>
<dbReference type="Gene3D" id="2.60.40.1120">
    <property type="entry name" value="Carboxypeptidase-like, regulatory domain"/>
    <property type="match status" value="1"/>
</dbReference>
<dbReference type="InterPro" id="IPR012910">
    <property type="entry name" value="Plug_dom"/>
</dbReference>
<feature type="domain" description="TonB-dependent receptor-like beta-barrel" evidence="11">
    <location>
        <begin position="487"/>
        <end position="941"/>
    </location>
</feature>
<keyword evidence="3 8" id="KW-1134">Transmembrane beta strand</keyword>
<evidence type="ECO:0000256" key="1">
    <source>
        <dbReference type="ARBA" id="ARBA00004571"/>
    </source>
</evidence>
<dbReference type="EMBL" id="JACHGF010000002">
    <property type="protein sequence ID" value="MBB5283810.1"/>
    <property type="molecule type" value="Genomic_DNA"/>
</dbReference>
<dbReference type="InterPro" id="IPR008969">
    <property type="entry name" value="CarboxyPept-like_regulatory"/>
</dbReference>
<sequence length="1083" mass="117776">MSLLWTGESYAQDRTIRGLVTDLRENTPLPGATVTLAGTTQGTSTNAEGRFTLGGVGATGRLVISFVGYQPREIELTNASDYTIALSPDEKVLSEVVVIGYGSRERKDLTGAISTVSADEISKSVAQAPELAMQGRMPGVFVSTPGGSAFARPQVRIRGVSTFGNAEPLYVVDGIPLTEYGAGTDGSSGSVVADIRGPVNVLSMINPNDIESISVLKDASAAAIYGVRAANGVVLITTKKGARGAPKVDISVSHSIQNVAKRFDLLTVPQFTSLYQEAYANNVNEAANLPAEFSPANPRYLGNRETVDWQTPLINRNAANTDYSLRISGGNEATRYYVSGGYTSTAGALIGDQLKRYSMATNVDTKISKLFSAGVTYRLTYSEAEANTPNDLRYAAETSPWQPIYDPNGPYGYAPSISATFAPNPALGQVIENFVRPQYLESIPPFVFDGPVNLLWGPETNANGFGARQTFDRRFYLLRNMGSASFQVEPLAGLKVKGTLSVDWLYNRRNDWSAFDGYLFSQTPGNPYALGNGTSKGSYGERHARNANIVKEFSVNYTKVFGEHHLDLLFNAMDQCYTYDFVSASSTQIQFSQPEFRNVNSVIPYSNGGSLRDINALQGYLGRLSYHYNNKYYLDATVRRDGASRFAPAYRWGTFPAVSAAWRLSAEPFMKSLTAISDLKIRTGWGQLGNQETRSFAFLSLVANSPDYALGSGNGNGVGNLINGVALLDFPVEDLSWEVGETFSLGIDGAFFNNRLTATVEYYNRLTSGILQAANLPASVGNQNQPILNIASVRNKGFELQLGYLGKIGNVFQYNLSANLTTVDNRVEKTFQDQPFGGEFGRIEVGQPMNYLWGYKVGGVFQNQAEIDTWRAQYSDGNNNNNFQPGDMYFQDVYGDPAEAGQPRSEEPDGVVNSNDRTLLGRTIPGYYYGVSLGANYRGFDLSVFFQGVGDVYRYNSARASGENMSSTGSNQWTTTLDRWTSQNPSATMPRAVRADPAGNNRFSDRFVESAAFLRLKNVQLGYSLPASLTRSVGFINGLRLYVGGTNLFVLTPWTGLDPEDADRGGALIPPVRSVTVGLSATF</sequence>
<dbReference type="Pfam" id="PF00593">
    <property type="entry name" value="TonB_dep_Rec_b-barrel"/>
    <property type="match status" value="1"/>
</dbReference>
<comment type="subcellular location">
    <subcellularLocation>
        <location evidence="1 8">Cell outer membrane</location>
        <topology evidence="1 8">Multi-pass membrane protein</topology>
    </subcellularLocation>
</comment>
<keyword evidence="7 8" id="KW-0998">Cell outer membrane</keyword>
<dbReference type="InterPro" id="IPR023997">
    <property type="entry name" value="TonB-dep_OMP_SusC/RagA_CS"/>
</dbReference>
<dbReference type="InterPro" id="IPR039426">
    <property type="entry name" value="TonB-dep_rcpt-like"/>
</dbReference>
<dbReference type="InterPro" id="IPR037066">
    <property type="entry name" value="Plug_dom_sf"/>
</dbReference>
<dbReference type="Pfam" id="PF07715">
    <property type="entry name" value="Plug"/>
    <property type="match status" value="1"/>
</dbReference>
<dbReference type="InterPro" id="IPR023996">
    <property type="entry name" value="TonB-dep_OMP_SusC/RagA"/>
</dbReference>
<evidence type="ECO:0000313" key="14">
    <source>
        <dbReference type="Proteomes" id="UP000557307"/>
    </source>
</evidence>
<reference evidence="13 14" key="1">
    <citation type="submission" date="2020-08" db="EMBL/GenBank/DDBJ databases">
        <title>Genomic Encyclopedia of Type Strains, Phase IV (KMG-IV): sequencing the most valuable type-strain genomes for metagenomic binning, comparative biology and taxonomic classification.</title>
        <authorList>
            <person name="Goeker M."/>
        </authorList>
    </citation>
    <scope>NUCLEOTIDE SEQUENCE [LARGE SCALE GENOMIC DNA]</scope>
    <source>
        <strain evidence="13 14">DSM 105074</strain>
    </source>
</reference>
<evidence type="ECO:0000256" key="3">
    <source>
        <dbReference type="ARBA" id="ARBA00022452"/>
    </source>
</evidence>